<accession>A0A8H3DWI1</accession>
<protein>
    <submittedName>
        <fullName evidence="2">Uncharacterized protein</fullName>
    </submittedName>
</protein>
<evidence type="ECO:0000256" key="1">
    <source>
        <dbReference type="SAM" id="MobiDB-lite"/>
    </source>
</evidence>
<evidence type="ECO:0000313" key="3">
    <source>
        <dbReference type="Proteomes" id="UP000663827"/>
    </source>
</evidence>
<reference evidence="2" key="1">
    <citation type="submission" date="2021-01" db="EMBL/GenBank/DDBJ databases">
        <authorList>
            <person name="Kaushik A."/>
        </authorList>
    </citation>
    <scope>NUCLEOTIDE SEQUENCE</scope>
    <source>
        <strain evidence="2">AG5</strain>
    </source>
</reference>
<evidence type="ECO:0000313" key="2">
    <source>
        <dbReference type="EMBL" id="CAE7115095.1"/>
    </source>
</evidence>
<dbReference type="EMBL" id="CAJNJQ010001023">
    <property type="protein sequence ID" value="CAE7115095.1"/>
    <property type="molecule type" value="Genomic_DNA"/>
</dbReference>
<comment type="caution">
    <text evidence="2">The sequence shown here is derived from an EMBL/GenBank/DDBJ whole genome shotgun (WGS) entry which is preliminary data.</text>
</comment>
<name>A0A8H3DWI1_9AGAM</name>
<feature type="compositionally biased region" description="Polar residues" evidence="1">
    <location>
        <begin position="161"/>
        <end position="178"/>
    </location>
</feature>
<proteinExistence type="predicted"/>
<gene>
    <name evidence="2" type="ORF">RDB_LOCUS51603</name>
</gene>
<organism evidence="2 3">
    <name type="scientific">Rhizoctonia solani</name>
    <dbReference type="NCBI Taxonomy" id="456999"/>
    <lineage>
        <taxon>Eukaryota</taxon>
        <taxon>Fungi</taxon>
        <taxon>Dikarya</taxon>
        <taxon>Basidiomycota</taxon>
        <taxon>Agaricomycotina</taxon>
        <taxon>Agaricomycetes</taxon>
        <taxon>Cantharellales</taxon>
        <taxon>Ceratobasidiaceae</taxon>
        <taxon>Rhizoctonia</taxon>
    </lineage>
</organism>
<dbReference type="AlphaFoldDB" id="A0A8H3DWI1"/>
<sequence>MPFGSMPDAPLLCLSDKARLVIAFVIAKHVPRTLTPIEYVRQLRSAFPERPTESDTKNPWLERIEALQQELELARVNEARAKLELASYQIQHPPPSSAPGIDDVPAGESTTKRSAPDSPTPGSRKYPKKRRKQGDNQPTNSTSKPSSADIELALQRIHSGKLSSAGSQGTLTRTRVSP</sequence>
<dbReference type="Proteomes" id="UP000663827">
    <property type="component" value="Unassembled WGS sequence"/>
</dbReference>
<feature type="compositionally biased region" description="Polar residues" evidence="1">
    <location>
        <begin position="135"/>
        <end position="146"/>
    </location>
</feature>
<feature type="region of interest" description="Disordered" evidence="1">
    <location>
        <begin position="87"/>
        <end position="178"/>
    </location>
</feature>